<dbReference type="PANTHER" id="PTHR47597">
    <property type="entry name" value="IS A MEMBER OF THE PF|00364 BIOTIN-REQUIRING ENZYMES FAMILY-RELATED"/>
    <property type="match status" value="1"/>
</dbReference>
<dbReference type="InterPro" id="IPR000089">
    <property type="entry name" value="Biotin_lipoyl"/>
</dbReference>
<proteinExistence type="predicted"/>
<evidence type="ECO:0000259" key="2">
    <source>
        <dbReference type="PROSITE" id="PS50968"/>
    </source>
</evidence>
<evidence type="ECO:0000313" key="4">
    <source>
        <dbReference type="Proteomes" id="UP000239899"/>
    </source>
</evidence>
<dbReference type="CDD" id="cd06850">
    <property type="entry name" value="biotinyl_domain"/>
    <property type="match status" value="1"/>
</dbReference>
<organism evidence="3 4">
    <name type="scientific">Chlorella sorokiniana</name>
    <name type="common">Freshwater green alga</name>
    <dbReference type="NCBI Taxonomy" id="3076"/>
    <lineage>
        <taxon>Eukaryota</taxon>
        <taxon>Viridiplantae</taxon>
        <taxon>Chlorophyta</taxon>
        <taxon>core chlorophytes</taxon>
        <taxon>Trebouxiophyceae</taxon>
        <taxon>Chlorellales</taxon>
        <taxon>Chlorellaceae</taxon>
        <taxon>Chlorella clade</taxon>
        <taxon>Chlorella</taxon>
    </lineage>
</organism>
<dbReference type="InterPro" id="IPR011053">
    <property type="entry name" value="Single_hybrid_motif"/>
</dbReference>
<dbReference type="InterPro" id="IPR053217">
    <property type="entry name" value="ACC_Biotin_Carrier"/>
</dbReference>
<gene>
    <name evidence="3" type="ORF">C2E21_1902</name>
</gene>
<dbReference type="Gene3D" id="2.40.50.100">
    <property type="match status" value="1"/>
</dbReference>
<dbReference type="EMBL" id="LHPG02000003">
    <property type="protein sequence ID" value="PRW60103.1"/>
    <property type="molecule type" value="Genomic_DNA"/>
</dbReference>
<feature type="region of interest" description="Disordered" evidence="1">
    <location>
        <begin position="50"/>
        <end position="78"/>
    </location>
</feature>
<evidence type="ECO:0000313" key="3">
    <source>
        <dbReference type="EMBL" id="PRW60103.1"/>
    </source>
</evidence>
<dbReference type="Proteomes" id="UP000239899">
    <property type="component" value="Unassembled WGS sequence"/>
</dbReference>
<dbReference type="OrthoDB" id="529457at2759"/>
<keyword evidence="4" id="KW-1185">Reference proteome</keyword>
<feature type="domain" description="Lipoyl-binding" evidence="2">
    <location>
        <begin position="166"/>
        <end position="242"/>
    </location>
</feature>
<dbReference type="PANTHER" id="PTHR47597:SF1">
    <property type="entry name" value="IS A MEMBER OF THE PF|00364 BIOTIN-REQUIRING ENZYMES FAMILY-RELATED"/>
    <property type="match status" value="1"/>
</dbReference>
<dbReference type="PROSITE" id="PS50968">
    <property type="entry name" value="BIOTINYL_LIPOYL"/>
    <property type="match status" value="1"/>
</dbReference>
<protein>
    <submittedName>
        <fullName evidence="3">Biotin carboxyl carrier of acetyl-carboxylase isoform B</fullName>
    </submittedName>
</protein>
<dbReference type="AlphaFoldDB" id="A0A2P6U1A8"/>
<dbReference type="Pfam" id="PF00364">
    <property type="entry name" value="Biotin_lipoyl"/>
    <property type="match status" value="1"/>
</dbReference>
<comment type="caution">
    <text evidence="3">The sequence shown here is derived from an EMBL/GenBank/DDBJ whole genome shotgun (WGS) entry which is preliminary data.</text>
</comment>
<evidence type="ECO:0000256" key="1">
    <source>
        <dbReference type="SAM" id="MobiDB-lite"/>
    </source>
</evidence>
<feature type="compositionally biased region" description="Acidic residues" evidence="1">
    <location>
        <begin position="64"/>
        <end position="73"/>
    </location>
</feature>
<accession>A0A2P6U1A8</accession>
<reference evidence="3 4" key="1">
    <citation type="journal article" date="2018" name="Plant J.">
        <title>Genome sequences of Chlorella sorokiniana UTEX 1602 and Micractinium conductrix SAG 241.80: implications to maltose excretion by a green alga.</title>
        <authorList>
            <person name="Arriola M.B."/>
            <person name="Velmurugan N."/>
            <person name="Zhang Y."/>
            <person name="Plunkett M.H."/>
            <person name="Hondzo H."/>
            <person name="Barney B.M."/>
        </authorList>
    </citation>
    <scope>NUCLEOTIDE SEQUENCE [LARGE SCALE GENOMIC DNA]</scope>
    <source>
        <strain evidence="4">UTEX 1602</strain>
    </source>
</reference>
<name>A0A2P6U1A8_CHLSO</name>
<sequence length="256" mass="27201">MAAQLSLARCSARVISSRQVVAPRRLSAALVQHTRRPVVARSVVEVEAANSAKHEKKEKHKKEEDEEEWDGHDDDGLNPQQVESLLSVLCEETDIAEVELKMGGFKMRVRRSLKGGAAHAAPAAAAPAAAAPAPAPAPAAAPAPPAAVSASIETADEDEGLLDVTANKVGILRRGRYMKGKQVGKGEMVKVGDQVKKGQTLAFIEQLGTHWPLEAPQAGEVVEFLVSEGEPVEYKQPVVVISPFFGGHIIGDGKYA</sequence>
<dbReference type="SUPFAM" id="SSF51230">
    <property type="entry name" value="Single hybrid motif"/>
    <property type="match status" value="1"/>
</dbReference>